<gene>
    <name evidence="1" type="ORF">PR002_g29556</name>
</gene>
<evidence type="ECO:0000313" key="2">
    <source>
        <dbReference type="Proteomes" id="UP000435112"/>
    </source>
</evidence>
<proteinExistence type="predicted"/>
<reference evidence="1 2" key="1">
    <citation type="submission" date="2018-09" db="EMBL/GenBank/DDBJ databases">
        <title>Genomic investigation of the strawberry pathogen Phytophthora fragariae indicates pathogenicity is determined by transcriptional variation in three key races.</title>
        <authorList>
            <person name="Adams T.M."/>
            <person name="Armitage A.D."/>
            <person name="Sobczyk M.K."/>
            <person name="Bates H.J."/>
            <person name="Dunwell J.M."/>
            <person name="Nellist C.F."/>
            <person name="Harrison R.J."/>
        </authorList>
    </citation>
    <scope>NUCLEOTIDE SEQUENCE [LARGE SCALE GENOMIC DNA]</scope>
    <source>
        <strain evidence="1 2">SCRP324</strain>
    </source>
</reference>
<dbReference type="AlphaFoldDB" id="A0A6A3GZQ0"/>
<protein>
    <submittedName>
        <fullName evidence="1">Uncharacterized protein</fullName>
    </submittedName>
</protein>
<dbReference type="EMBL" id="QXFU01005932">
    <property type="protein sequence ID" value="KAE8962579.1"/>
    <property type="molecule type" value="Genomic_DNA"/>
</dbReference>
<dbReference type="Proteomes" id="UP000435112">
    <property type="component" value="Unassembled WGS sequence"/>
</dbReference>
<name>A0A6A3GZQ0_9STRA</name>
<sequence length="145" mass="16091">MGYVIRLGSDPLIAQAHGVQLSPEQLASVDIEAVSVGGRWKRSPLIFVEPEANEPSISWVQYSEAVVARVRVEMNRSRREIVKYGQWKAGPVSMDLDGSKPLRVALDRWRQGDPTSPSSTLCGELNTLEKWLRCSETVTDVAQTP</sequence>
<comment type="caution">
    <text evidence="1">The sequence shown here is derived from an EMBL/GenBank/DDBJ whole genome shotgun (WGS) entry which is preliminary data.</text>
</comment>
<accession>A0A6A3GZQ0</accession>
<organism evidence="1 2">
    <name type="scientific">Phytophthora rubi</name>
    <dbReference type="NCBI Taxonomy" id="129364"/>
    <lineage>
        <taxon>Eukaryota</taxon>
        <taxon>Sar</taxon>
        <taxon>Stramenopiles</taxon>
        <taxon>Oomycota</taxon>
        <taxon>Peronosporomycetes</taxon>
        <taxon>Peronosporales</taxon>
        <taxon>Peronosporaceae</taxon>
        <taxon>Phytophthora</taxon>
    </lineage>
</organism>
<evidence type="ECO:0000313" key="1">
    <source>
        <dbReference type="EMBL" id="KAE8962579.1"/>
    </source>
</evidence>